<dbReference type="InterPro" id="IPR010359">
    <property type="entry name" value="IrrE_HExxH"/>
</dbReference>
<dbReference type="GO" id="GO:0003677">
    <property type="term" value="F:DNA binding"/>
    <property type="evidence" value="ECO:0007669"/>
    <property type="project" value="UniProtKB-KW"/>
</dbReference>
<gene>
    <name evidence="2" type="ORF">CFR76_06525</name>
</gene>
<feature type="domain" description="IrrE N-terminal-like" evidence="1">
    <location>
        <begin position="209"/>
        <end position="311"/>
    </location>
</feature>
<evidence type="ECO:0000313" key="2">
    <source>
        <dbReference type="EMBL" id="PYD69948.1"/>
    </source>
</evidence>
<reference evidence="2 3" key="1">
    <citation type="submission" date="2017-07" db="EMBL/GenBank/DDBJ databases">
        <title>A draft genome sequence of Komagataeibacter swingsii LMG 22125.</title>
        <authorList>
            <person name="Skraban J."/>
            <person name="Cleenwerck I."/>
            <person name="Vandamme P."/>
            <person name="Trcek J."/>
        </authorList>
    </citation>
    <scope>NUCLEOTIDE SEQUENCE [LARGE SCALE GENOMIC DNA]</scope>
    <source>
        <strain evidence="2 3">LMG 22125</strain>
    </source>
</reference>
<keyword evidence="3" id="KW-1185">Reference proteome</keyword>
<dbReference type="PANTHER" id="PTHR43236:SF2">
    <property type="entry name" value="BLL0069 PROTEIN"/>
    <property type="match status" value="1"/>
</dbReference>
<comment type="caution">
    <text evidence="2">The sequence shown here is derived from an EMBL/GenBank/DDBJ whole genome shotgun (WGS) entry which is preliminary data.</text>
</comment>
<keyword evidence="2" id="KW-0238">DNA-binding</keyword>
<name>A0A2V4SDE1_9PROT</name>
<dbReference type="PANTHER" id="PTHR43236">
    <property type="entry name" value="ANTITOXIN HIGA1"/>
    <property type="match status" value="1"/>
</dbReference>
<dbReference type="InterPro" id="IPR001387">
    <property type="entry name" value="Cro/C1-type_HTH"/>
</dbReference>
<organism evidence="2 3">
    <name type="scientific">Komagataeibacter swingsii</name>
    <dbReference type="NCBI Taxonomy" id="215220"/>
    <lineage>
        <taxon>Bacteria</taxon>
        <taxon>Pseudomonadati</taxon>
        <taxon>Pseudomonadota</taxon>
        <taxon>Alphaproteobacteria</taxon>
        <taxon>Acetobacterales</taxon>
        <taxon>Acetobacteraceae</taxon>
        <taxon>Komagataeibacter</taxon>
    </lineage>
</organism>
<protein>
    <submittedName>
        <fullName evidence="2">DNA-binding protein</fullName>
    </submittedName>
</protein>
<accession>A0A2V4SDE1</accession>
<dbReference type="CDD" id="cd00093">
    <property type="entry name" value="HTH_XRE"/>
    <property type="match status" value="1"/>
</dbReference>
<evidence type="ECO:0000259" key="1">
    <source>
        <dbReference type="Pfam" id="PF06114"/>
    </source>
</evidence>
<dbReference type="Gene3D" id="1.10.10.2910">
    <property type="match status" value="1"/>
</dbReference>
<evidence type="ECO:0000313" key="3">
    <source>
        <dbReference type="Proteomes" id="UP000247371"/>
    </source>
</evidence>
<dbReference type="Pfam" id="PF06114">
    <property type="entry name" value="Peptidase_M78"/>
    <property type="match status" value="1"/>
</dbReference>
<dbReference type="AlphaFoldDB" id="A0A2V4SDE1"/>
<dbReference type="EMBL" id="NKUB01000006">
    <property type="protein sequence ID" value="PYD69948.1"/>
    <property type="molecule type" value="Genomic_DNA"/>
</dbReference>
<sequence length="402" mass="43965">MAHTVQINPGMMTWARETAGLSLEEAAEKLALKDSAKLTAVEKLRAIEMGERPLTETLLQKAAAAYRRPLVSFYLPHPPQRGERGEDFRTIAGSRGSVRENALLDALVRDVKARQQLLREVLEDEDEELRLPFVGSATMKRGSQPVVSSIRAALAVTVDEQRAAKDPVALFTLLRAAAEKTGIYVLLLGDLGSHHSDIGENIFRGFALADDVAPFVVINDNDAAPARAFTLMHELAHLWIGESGISGPLGSVSENAIERFCNKVAGEFLLPRETDPLLPDLNNADVAEVITATTHIAQTWNVSQAVVTYRLASTGKISDELAAAVFQVFAARWREQKQRTSKSTGSGPSYYMVRRHRLGTSLLNVVRRALQGETLTHTRAAKILGVRPTSVDTLLQERSFAA</sequence>
<dbReference type="RefSeq" id="WP_110556407.1">
    <property type="nucleotide sequence ID" value="NZ_NKUB01000006.1"/>
</dbReference>
<proteinExistence type="predicted"/>
<dbReference type="InterPro" id="IPR052345">
    <property type="entry name" value="Rad_response_metalloprotease"/>
</dbReference>
<dbReference type="Proteomes" id="UP000247371">
    <property type="component" value="Unassembled WGS sequence"/>
</dbReference>